<keyword evidence="4" id="KW-0862">Zinc</keyword>
<dbReference type="EMBL" id="CP048113">
    <property type="protein sequence ID" value="QHS63926.1"/>
    <property type="molecule type" value="Genomic_DNA"/>
</dbReference>
<dbReference type="Pfam" id="PF08240">
    <property type="entry name" value="ADH_N"/>
    <property type="match status" value="1"/>
</dbReference>
<dbReference type="InterPro" id="IPR002328">
    <property type="entry name" value="ADH_Zn_CS"/>
</dbReference>
<evidence type="ECO:0000256" key="2">
    <source>
        <dbReference type="ARBA" id="ARBA00008072"/>
    </source>
</evidence>
<accession>A0A6B9ZPL5</accession>
<comment type="cofactor">
    <cofactor evidence="1">
        <name>Zn(2+)</name>
        <dbReference type="ChEBI" id="CHEBI:29105"/>
    </cofactor>
</comment>
<dbReference type="NCBIfam" id="TIGR02822">
    <property type="entry name" value="adh_fam_2"/>
    <property type="match status" value="1"/>
</dbReference>
<evidence type="ECO:0000259" key="6">
    <source>
        <dbReference type="Pfam" id="PF08240"/>
    </source>
</evidence>
<feature type="domain" description="Alcohol dehydrogenase-like N-terminal" evidence="6">
    <location>
        <begin position="24"/>
        <end position="134"/>
    </location>
</feature>
<dbReference type="KEGG" id="chih:GWR21_04570"/>
<dbReference type="PANTHER" id="PTHR42940">
    <property type="entry name" value="ALCOHOL DEHYDROGENASE 1-RELATED"/>
    <property type="match status" value="1"/>
</dbReference>
<organism evidence="7 8">
    <name type="scientific">Chitinophaga agri</name>
    <dbReference type="NCBI Taxonomy" id="2703787"/>
    <lineage>
        <taxon>Bacteria</taxon>
        <taxon>Pseudomonadati</taxon>
        <taxon>Bacteroidota</taxon>
        <taxon>Chitinophagia</taxon>
        <taxon>Chitinophagales</taxon>
        <taxon>Chitinophagaceae</taxon>
        <taxon>Chitinophaga</taxon>
    </lineage>
</organism>
<dbReference type="Proteomes" id="UP000476411">
    <property type="component" value="Chromosome"/>
</dbReference>
<protein>
    <submittedName>
        <fullName evidence="7">Zinc-dependent alcohol dehydrogenase family protein</fullName>
    </submittedName>
</protein>
<dbReference type="PROSITE" id="PS00059">
    <property type="entry name" value="ADH_ZINC"/>
    <property type="match status" value="1"/>
</dbReference>
<dbReference type="CDD" id="cd08298">
    <property type="entry name" value="CAD2"/>
    <property type="match status" value="1"/>
</dbReference>
<proteinExistence type="inferred from homology"/>
<dbReference type="InterPro" id="IPR013154">
    <property type="entry name" value="ADH-like_N"/>
</dbReference>
<sequence>MLAMVLEAPGTPLQLREVPVPVPGDNQVLIRIIACGVCRTDLHIMDGDLRSPKLPLIPGHEIVGVIVASGRDAGHFKAGDLAGVPWLAFTCGQCRYCRKGQENLCENALFTGYTVNGGYAEYVTAHAQYCFRIPPVYAAPEGAPLLCAGLIGYRSWRMIDPMAQYIGLYGFGAAAHILTQIARYAHKQIYAFTRKDDIGGQEFSLQLGTIWAGSSDQQPPVKLDAAIIFAPDGRLVPAALSSLDKGGQLVCAGIHMSDIPSFPYQLLWEERSVRSVANLTREDGELFFDIAAKATIQTTIERFKLSQANEALERLRSGLIKGAAVLVPDAQYQML</sequence>
<evidence type="ECO:0000313" key="7">
    <source>
        <dbReference type="EMBL" id="QHS63926.1"/>
    </source>
</evidence>
<dbReference type="Gene3D" id="3.40.50.720">
    <property type="entry name" value="NAD(P)-binding Rossmann-like Domain"/>
    <property type="match status" value="1"/>
</dbReference>
<dbReference type="GO" id="GO:0005737">
    <property type="term" value="C:cytoplasm"/>
    <property type="evidence" value="ECO:0007669"/>
    <property type="project" value="TreeGrafter"/>
</dbReference>
<dbReference type="GO" id="GO:0008270">
    <property type="term" value="F:zinc ion binding"/>
    <property type="evidence" value="ECO:0007669"/>
    <property type="project" value="InterPro"/>
</dbReference>
<dbReference type="InterPro" id="IPR036291">
    <property type="entry name" value="NAD(P)-bd_dom_sf"/>
</dbReference>
<evidence type="ECO:0000256" key="3">
    <source>
        <dbReference type="ARBA" id="ARBA00022723"/>
    </source>
</evidence>
<keyword evidence="3" id="KW-0479">Metal-binding</keyword>
<evidence type="ECO:0000313" key="8">
    <source>
        <dbReference type="Proteomes" id="UP000476411"/>
    </source>
</evidence>
<dbReference type="InterPro" id="IPR014187">
    <property type="entry name" value="ADH_Zn_typ-2"/>
</dbReference>
<reference evidence="7 8" key="1">
    <citation type="submission" date="2020-01" db="EMBL/GenBank/DDBJ databases">
        <title>Complete genome sequence of Chitinophaga sp. H33E-04 isolated from quinoa roots.</title>
        <authorList>
            <person name="Weon H.-Y."/>
            <person name="Lee S.A."/>
        </authorList>
    </citation>
    <scope>NUCLEOTIDE SEQUENCE [LARGE SCALE GENOMIC DNA]</scope>
    <source>
        <strain evidence="7 8">H33E-04</strain>
    </source>
</reference>
<evidence type="ECO:0000256" key="4">
    <source>
        <dbReference type="ARBA" id="ARBA00022833"/>
    </source>
</evidence>
<keyword evidence="8" id="KW-1185">Reference proteome</keyword>
<gene>
    <name evidence="7" type="ORF">GWR21_04570</name>
</gene>
<dbReference type="PANTHER" id="PTHR42940:SF8">
    <property type="entry name" value="VACUOLAR PROTEIN SORTING-ASSOCIATED PROTEIN 11"/>
    <property type="match status" value="1"/>
</dbReference>
<evidence type="ECO:0000256" key="1">
    <source>
        <dbReference type="ARBA" id="ARBA00001947"/>
    </source>
</evidence>
<dbReference type="AlphaFoldDB" id="A0A6B9ZPL5"/>
<comment type="similarity">
    <text evidence="2">Belongs to the zinc-containing alcohol dehydrogenase family.</text>
</comment>
<keyword evidence="5" id="KW-0560">Oxidoreductase</keyword>
<dbReference type="SUPFAM" id="SSF51735">
    <property type="entry name" value="NAD(P)-binding Rossmann-fold domains"/>
    <property type="match status" value="1"/>
</dbReference>
<name>A0A6B9ZPL5_9BACT</name>
<dbReference type="Gene3D" id="3.90.180.10">
    <property type="entry name" value="Medium-chain alcohol dehydrogenases, catalytic domain"/>
    <property type="match status" value="1"/>
</dbReference>
<dbReference type="SUPFAM" id="SSF50129">
    <property type="entry name" value="GroES-like"/>
    <property type="match status" value="1"/>
</dbReference>
<dbReference type="InterPro" id="IPR011032">
    <property type="entry name" value="GroES-like_sf"/>
</dbReference>
<dbReference type="GO" id="GO:0004022">
    <property type="term" value="F:alcohol dehydrogenase (NAD+) activity"/>
    <property type="evidence" value="ECO:0007669"/>
    <property type="project" value="TreeGrafter"/>
</dbReference>
<evidence type="ECO:0000256" key="5">
    <source>
        <dbReference type="ARBA" id="ARBA00023002"/>
    </source>
</evidence>